<name>A0A9N9D4W7_9GLOM</name>
<dbReference type="Proteomes" id="UP000789831">
    <property type="component" value="Unassembled WGS sequence"/>
</dbReference>
<keyword evidence="3" id="KW-1185">Reference proteome</keyword>
<evidence type="ECO:0000313" key="3">
    <source>
        <dbReference type="Proteomes" id="UP000789831"/>
    </source>
</evidence>
<dbReference type="OrthoDB" id="2403345at2759"/>
<feature type="transmembrane region" description="Helical" evidence="1">
    <location>
        <begin position="83"/>
        <end position="102"/>
    </location>
</feature>
<organism evidence="2 3">
    <name type="scientific">Ambispora gerdemannii</name>
    <dbReference type="NCBI Taxonomy" id="144530"/>
    <lineage>
        <taxon>Eukaryota</taxon>
        <taxon>Fungi</taxon>
        <taxon>Fungi incertae sedis</taxon>
        <taxon>Mucoromycota</taxon>
        <taxon>Glomeromycotina</taxon>
        <taxon>Glomeromycetes</taxon>
        <taxon>Archaeosporales</taxon>
        <taxon>Ambisporaceae</taxon>
        <taxon>Ambispora</taxon>
    </lineage>
</organism>
<protein>
    <submittedName>
        <fullName evidence="2">8372_t:CDS:1</fullName>
    </submittedName>
</protein>
<dbReference type="EMBL" id="CAJVPL010003184">
    <property type="protein sequence ID" value="CAG8627870.1"/>
    <property type="molecule type" value="Genomic_DNA"/>
</dbReference>
<proteinExistence type="predicted"/>
<keyword evidence="1" id="KW-0812">Transmembrane</keyword>
<accession>A0A9N9D4W7</accession>
<reference evidence="2" key="1">
    <citation type="submission" date="2021-06" db="EMBL/GenBank/DDBJ databases">
        <authorList>
            <person name="Kallberg Y."/>
            <person name="Tangrot J."/>
            <person name="Rosling A."/>
        </authorList>
    </citation>
    <scope>NUCLEOTIDE SEQUENCE</scope>
    <source>
        <strain evidence="2">MT106</strain>
    </source>
</reference>
<keyword evidence="1" id="KW-0472">Membrane</keyword>
<keyword evidence="1" id="KW-1133">Transmembrane helix</keyword>
<sequence>MPTGGLPEKTLKEVRYRGIPFQVGKYRYVGSLFHRKDTNATKHKSHNVLGAELKVLIRHLKPGTRASKKALAMQRDLKGRRVSGLYITAACVFCFFVGTYPATAGRVEKNKKHLGGPPSYNTIQLHNIEDEESNPTVEELTFDPHIATLLLPYRRFLEEMRNHYVEQESQRGRHLSNILKWSVVEHSLSAYQDRLLTYDVSPGFKRWLERLWRVHIKEHYIIDTVTALTAITSVISYSSIPCRGPGSKPSENHIKSQIRYLCKLGISSPNPGNGGSGSARSDFAAVVFNGTDQQFPFFIVEFETDGFSVHKDEIVVAAEAAFEYNRILAAAHHLSEDEVNALRLHIGLINGTTIHLGSMKPIYDEEKKSLIYAYEINNITFNIPSSHNRIDH</sequence>
<evidence type="ECO:0000313" key="2">
    <source>
        <dbReference type="EMBL" id="CAG8627870.1"/>
    </source>
</evidence>
<dbReference type="AlphaFoldDB" id="A0A9N9D4W7"/>
<comment type="caution">
    <text evidence="2">The sequence shown here is derived from an EMBL/GenBank/DDBJ whole genome shotgun (WGS) entry which is preliminary data.</text>
</comment>
<gene>
    <name evidence="2" type="ORF">AGERDE_LOCUS10382</name>
</gene>
<evidence type="ECO:0000256" key="1">
    <source>
        <dbReference type="SAM" id="Phobius"/>
    </source>
</evidence>